<dbReference type="Pfam" id="PF00023">
    <property type="entry name" value="Ank"/>
    <property type="match status" value="1"/>
</dbReference>
<dbReference type="Pfam" id="PF12796">
    <property type="entry name" value="Ank_2"/>
    <property type="match status" value="1"/>
</dbReference>
<dbReference type="SUPFAM" id="SSF48403">
    <property type="entry name" value="Ankyrin repeat"/>
    <property type="match status" value="1"/>
</dbReference>
<dbReference type="Pfam" id="PF13637">
    <property type="entry name" value="Ank_4"/>
    <property type="match status" value="1"/>
</dbReference>
<dbReference type="PANTHER" id="PTHR24173:SF74">
    <property type="entry name" value="ANKYRIN REPEAT DOMAIN-CONTAINING PROTEIN 16"/>
    <property type="match status" value="1"/>
</dbReference>
<evidence type="ECO:0000313" key="5">
    <source>
        <dbReference type="Proteomes" id="UP000177622"/>
    </source>
</evidence>
<dbReference type="AlphaFoldDB" id="A0A1F5LXX0"/>
<organism evidence="4 5">
    <name type="scientific">Penicillium arizonense</name>
    <dbReference type="NCBI Taxonomy" id="1835702"/>
    <lineage>
        <taxon>Eukaryota</taxon>
        <taxon>Fungi</taxon>
        <taxon>Dikarya</taxon>
        <taxon>Ascomycota</taxon>
        <taxon>Pezizomycotina</taxon>
        <taxon>Eurotiomycetes</taxon>
        <taxon>Eurotiomycetidae</taxon>
        <taxon>Eurotiales</taxon>
        <taxon>Aspergillaceae</taxon>
        <taxon>Penicillium</taxon>
    </lineage>
</organism>
<dbReference type="PROSITE" id="PS50297">
    <property type="entry name" value="ANK_REP_REGION"/>
    <property type="match status" value="1"/>
</dbReference>
<dbReference type="Proteomes" id="UP000177622">
    <property type="component" value="Unassembled WGS sequence"/>
</dbReference>
<dbReference type="OrthoDB" id="1577640at2759"/>
<evidence type="ECO:0000256" key="1">
    <source>
        <dbReference type="ARBA" id="ARBA00022737"/>
    </source>
</evidence>
<dbReference type="STRING" id="1835702.A0A1F5LXX0"/>
<name>A0A1F5LXX0_PENAI</name>
<keyword evidence="1" id="KW-0677">Repeat</keyword>
<evidence type="ECO:0000313" key="4">
    <source>
        <dbReference type="EMBL" id="OGE58007.1"/>
    </source>
</evidence>
<dbReference type="PANTHER" id="PTHR24173">
    <property type="entry name" value="ANKYRIN REPEAT CONTAINING"/>
    <property type="match status" value="1"/>
</dbReference>
<comment type="caution">
    <text evidence="4">The sequence shown here is derived from an EMBL/GenBank/DDBJ whole genome shotgun (WGS) entry which is preliminary data.</text>
</comment>
<keyword evidence="5" id="KW-1185">Reference proteome</keyword>
<evidence type="ECO:0000256" key="3">
    <source>
        <dbReference type="PROSITE-ProRule" id="PRU00023"/>
    </source>
</evidence>
<dbReference type="Gene3D" id="1.25.40.20">
    <property type="entry name" value="Ankyrin repeat-containing domain"/>
    <property type="match status" value="2"/>
</dbReference>
<keyword evidence="2 3" id="KW-0040">ANK repeat</keyword>
<dbReference type="EMBL" id="LXJU01000001">
    <property type="protein sequence ID" value="OGE58007.1"/>
    <property type="molecule type" value="Genomic_DNA"/>
</dbReference>
<sequence>MVVLLLRCKDLDVNPTRYTPLMLAAMYGHTKTMELLLKGPRLVNKRDPRTCCSALMLAAIKNKLDAVRMLLNHPEIDLNLQEYSSGNTALIHRAQRGYSGVVELLLARGADMEVLQYKTKGTALNIAVCYGQTSIVQTLPEHGADHRRTDYLGAGILHWAASTGRPDILRVLLEFDKTLDVNMQDANGKTPLHDTARQGSIGTATILLETPGLRKIPATPLMAEMASLARPVNFQLVNIPVPNRTLMSMAMISRDLMPWKRGLGSSNAN</sequence>
<dbReference type="PROSITE" id="PS50088">
    <property type="entry name" value="ANK_REPEAT"/>
    <property type="match status" value="3"/>
</dbReference>
<evidence type="ECO:0000256" key="2">
    <source>
        <dbReference type="ARBA" id="ARBA00023043"/>
    </source>
</evidence>
<gene>
    <name evidence="4" type="ORF">PENARI_c001G05206</name>
</gene>
<reference evidence="4 5" key="1">
    <citation type="journal article" date="2016" name="Sci. Rep.">
        <title>Penicillium arizonense, a new, genome sequenced fungal species, reveals a high chemical diversity in secreted metabolites.</title>
        <authorList>
            <person name="Grijseels S."/>
            <person name="Nielsen J.C."/>
            <person name="Randelovic M."/>
            <person name="Nielsen J."/>
            <person name="Nielsen K.F."/>
            <person name="Workman M."/>
            <person name="Frisvad J.C."/>
        </authorList>
    </citation>
    <scope>NUCLEOTIDE SEQUENCE [LARGE SCALE GENOMIC DNA]</scope>
    <source>
        <strain evidence="4 5">CBS 141311</strain>
    </source>
</reference>
<dbReference type="RefSeq" id="XP_022493430.1">
    <property type="nucleotide sequence ID" value="XM_022626537.1"/>
</dbReference>
<dbReference type="InterPro" id="IPR036770">
    <property type="entry name" value="Ankyrin_rpt-contain_sf"/>
</dbReference>
<feature type="repeat" description="ANK" evidence="3">
    <location>
        <begin position="16"/>
        <end position="48"/>
    </location>
</feature>
<feature type="repeat" description="ANK" evidence="3">
    <location>
        <begin position="119"/>
        <end position="151"/>
    </location>
</feature>
<proteinExistence type="predicted"/>
<feature type="repeat" description="ANK" evidence="3">
    <location>
        <begin position="85"/>
        <end position="117"/>
    </location>
</feature>
<accession>A0A1F5LXX0</accession>
<protein>
    <submittedName>
        <fullName evidence="4">Uncharacterized protein</fullName>
    </submittedName>
</protein>
<dbReference type="SMART" id="SM00248">
    <property type="entry name" value="ANK"/>
    <property type="match status" value="6"/>
</dbReference>
<dbReference type="GeneID" id="34571271"/>
<dbReference type="InterPro" id="IPR002110">
    <property type="entry name" value="Ankyrin_rpt"/>
</dbReference>